<feature type="transmembrane region" description="Helical" evidence="1">
    <location>
        <begin position="57"/>
        <end position="76"/>
    </location>
</feature>
<keyword evidence="1" id="KW-1133">Transmembrane helix</keyword>
<dbReference type="NCBIfam" id="TIGR00229">
    <property type="entry name" value="sensory_box"/>
    <property type="match status" value="1"/>
</dbReference>
<dbReference type="CDD" id="cd01948">
    <property type="entry name" value="EAL"/>
    <property type="match status" value="1"/>
</dbReference>
<dbReference type="Pfam" id="PF08447">
    <property type="entry name" value="PAS_3"/>
    <property type="match status" value="1"/>
</dbReference>
<dbReference type="InterPro" id="IPR035965">
    <property type="entry name" value="PAS-like_dom_sf"/>
</dbReference>
<dbReference type="SUPFAM" id="SSF55073">
    <property type="entry name" value="Nucleotide cyclase"/>
    <property type="match status" value="1"/>
</dbReference>
<evidence type="ECO:0000259" key="5">
    <source>
        <dbReference type="PROSITE" id="PS50887"/>
    </source>
</evidence>
<name>A0A944CEW3_9HYPH</name>
<dbReference type="PANTHER" id="PTHR44757">
    <property type="entry name" value="DIGUANYLATE CYCLASE DGCP"/>
    <property type="match status" value="1"/>
</dbReference>
<dbReference type="CDD" id="cd00130">
    <property type="entry name" value="PAS"/>
    <property type="match status" value="2"/>
</dbReference>
<gene>
    <name evidence="6" type="ORF">DYI23_14310</name>
</gene>
<dbReference type="Gene3D" id="3.20.20.450">
    <property type="entry name" value="EAL domain"/>
    <property type="match status" value="1"/>
</dbReference>
<feature type="domain" description="GGDEF" evidence="5">
    <location>
        <begin position="681"/>
        <end position="812"/>
    </location>
</feature>
<evidence type="ECO:0000256" key="1">
    <source>
        <dbReference type="SAM" id="Phobius"/>
    </source>
</evidence>
<dbReference type="InterPro" id="IPR000160">
    <property type="entry name" value="GGDEF_dom"/>
</dbReference>
<dbReference type="InterPro" id="IPR013655">
    <property type="entry name" value="PAS_fold_3"/>
</dbReference>
<dbReference type="PROSITE" id="PS50883">
    <property type="entry name" value="EAL"/>
    <property type="match status" value="1"/>
</dbReference>
<dbReference type="InterPro" id="IPR029787">
    <property type="entry name" value="Nucleotide_cyclase"/>
</dbReference>
<keyword evidence="1" id="KW-0812">Transmembrane</keyword>
<dbReference type="InterPro" id="IPR001633">
    <property type="entry name" value="EAL_dom"/>
</dbReference>
<dbReference type="InterPro" id="IPR035919">
    <property type="entry name" value="EAL_sf"/>
</dbReference>
<reference evidence="6" key="2">
    <citation type="journal article" date="2021" name="Microorganisms">
        <title>Bacterial Dimethylsulfoniopropionate Biosynthesis in the East China Sea.</title>
        <authorList>
            <person name="Liu J."/>
            <person name="Zhang Y."/>
            <person name="Liu J."/>
            <person name="Zhong H."/>
            <person name="Williams B.T."/>
            <person name="Zheng Y."/>
            <person name="Curson A.R.J."/>
            <person name="Sun C."/>
            <person name="Sun H."/>
            <person name="Song D."/>
            <person name="Wagner Mackenzie B."/>
            <person name="Bermejo Martinez A."/>
            <person name="Todd J.D."/>
            <person name="Zhang X.H."/>
        </authorList>
    </citation>
    <scope>NUCLEOTIDE SEQUENCE</scope>
    <source>
        <strain evidence="6">AESS21</strain>
    </source>
</reference>
<accession>A0A944CEW3</accession>
<comment type="caution">
    <text evidence="6">The sequence shown here is derived from an EMBL/GenBank/DDBJ whole genome shotgun (WGS) entry which is preliminary data.</text>
</comment>
<dbReference type="NCBIfam" id="TIGR00254">
    <property type="entry name" value="GGDEF"/>
    <property type="match status" value="1"/>
</dbReference>
<dbReference type="InterPro" id="IPR000700">
    <property type="entry name" value="PAS-assoc_C"/>
</dbReference>
<dbReference type="SMART" id="SM00267">
    <property type="entry name" value="GGDEF"/>
    <property type="match status" value="1"/>
</dbReference>
<dbReference type="SMART" id="SM00052">
    <property type="entry name" value="EAL"/>
    <property type="match status" value="1"/>
</dbReference>
<evidence type="ECO:0000259" key="4">
    <source>
        <dbReference type="PROSITE" id="PS50883"/>
    </source>
</evidence>
<sequence>MDGSARLHEEFVVGVRIQPAEAIESRSDEERGFSARLDAIMRHWSRNGRQISKPLKVTFICFFALTVISLTGLRLFSEYQHLTHRLEKTIETAKSFLSHQQKIGTDGLEKGLLGLSVNQQLIDAFKSDDPYALQQVTAHLFPEMTDLHQITEFSVYNSDKHRIISAHKAITRPDDQPNFLLGLAAETESVSRGLELGDNGTTTISAVRPWSVDGKFLGFLKLGMEIRRPLVFIGRTLQADVIEVHKTRSLIPGTAPADARNGWITFGNVAYRTVGDTELPPHIGPLVESDLDQLSRFDRIVFDNGAVKIAYSFPLLFANGASSSHLVLLQDITPQAKAFVLHTGISLLIAGLIAFAAWLVFNCLARNLQASVVKTRRKLEEEVEANTDALKHSQDRLVEAQKIASLGSWERDLQNGSLYWSNEMYRIAGLPLSLSSFEAREEFFKLIPPWQRMAVETELDQAILKCGQFNFEHQLIRKDGETRHLHVRGYVQAGEDGAAAKVFGTTHDVTEHHNSQERSKRLANILEASLNEIYIFDPKTLLYQHANQCARDNIGYSMEELADLPAWEVLGNNDEQLLRETLRPLLDGATSLLSLEGTHQRKDGSEYPVEVRIQLHETQNTSLLVAICNDVTERTARERETQAARHAAERIAYFDELTGLPNRAACQNDAAVAFAESNESKPAFIIHMDIDNFKRINDTLGHSAGDACLEETGERLRTCCIDLGKGYRWGGDEFVIIAVDSDADPEELCQRLNIVMRAPMEFEGNQIWPSVSLGVACCPNDGEDFATLLVHADLALYRSKDDGKDRWSYFTSDMKIDSDEEARMEQELRHALRRDEFFLVFQPQVNIRTQQVTGIEALVRWQHPTRGMLGPGSFLPIVEKTSLAAPLGQVVIDKALEAASIWQASQLDFGRIAVNLSPSHLTSGTLLDDFNNAMAKHGVLPEFITAEVLESVFLDSERSNNSEVLEELHNLGVHIELDDFGTGYASLSHVADLPINGLKIDRSFTAQILTDAKKEIVVNHLIHLARSLDIDIVCEGVETDSQFDRLRMMGNFSVQGYLIARPMPFENISNWLTSAQADLSFGLA</sequence>
<keyword evidence="1" id="KW-0472">Membrane</keyword>
<feature type="transmembrane region" description="Helical" evidence="1">
    <location>
        <begin position="339"/>
        <end position="361"/>
    </location>
</feature>
<dbReference type="AlphaFoldDB" id="A0A944CEW3"/>
<dbReference type="PANTHER" id="PTHR44757:SF2">
    <property type="entry name" value="BIOFILM ARCHITECTURE MAINTENANCE PROTEIN MBAA"/>
    <property type="match status" value="1"/>
</dbReference>
<dbReference type="Pfam" id="PF00990">
    <property type="entry name" value="GGDEF"/>
    <property type="match status" value="1"/>
</dbReference>
<protein>
    <submittedName>
        <fullName evidence="6">EAL domain-containing protein</fullName>
    </submittedName>
</protein>
<dbReference type="Gene3D" id="2.10.70.100">
    <property type="match status" value="1"/>
</dbReference>
<dbReference type="SUPFAM" id="SSF141868">
    <property type="entry name" value="EAL domain-like"/>
    <property type="match status" value="1"/>
</dbReference>
<dbReference type="CDD" id="cd01949">
    <property type="entry name" value="GGDEF"/>
    <property type="match status" value="1"/>
</dbReference>
<dbReference type="PROSITE" id="PS50887">
    <property type="entry name" value="GGDEF"/>
    <property type="match status" value="1"/>
</dbReference>
<dbReference type="InterPro" id="IPR000014">
    <property type="entry name" value="PAS"/>
</dbReference>
<evidence type="ECO:0000313" key="6">
    <source>
        <dbReference type="EMBL" id="MBS8261394.1"/>
    </source>
</evidence>
<evidence type="ECO:0000313" key="7">
    <source>
        <dbReference type="Proteomes" id="UP000705379"/>
    </source>
</evidence>
<dbReference type="Pfam" id="PF13426">
    <property type="entry name" value="PAS_9"/>
    <property type="match status" value="1"/>
</dbReference>
<dbReference type="Gene3D" id="3.30.70.270">
    <property type="match status" value="1"/>
</dbReference>
<dbReference type="EMBL" id="QTKU01000003">
    <property type="protein sequence ID" value="MBS8261394.1"/>
    <property type="molecule type" value="Genomic_DNA"/>
</dbReference>
<dbReference type="Pfam" id="PF00563">
    <property type="entry name" value="EAL"/>
    <property type="match status" value="1"/>
</dbReference>
<feature type="domain" description="PAC" evidence="3">
    <location>
        <begin position="469"/>
        <end position="521"/>
    </location>
</feature>
<dbReference type="InterPro" id="IPR043128">
    <property type="entry name" value="Rev_trsase/Diguanyl_cyclase"/>
</dbReference>
<dbReference type="InterPro" id="IPR052155">
    <property type="entry name" value="Biofilm_reg_signaling"/>
</dbReference>
<dbReference type="PROSITE" id="PS50113">
    <property type="entry name" value="PAC"/>
    <property type="match status" value="1"/>
</dbReference>
<dbReference type="InterPro" id="IPR001610">
    <property type="entry name" value="PAC"/>
</dbReference>
<dbReference type="SMART" id="SM00086">
    <property type="entry name" value="PAC"/>
    <property type="match status" value="2"/>
</dbReference>
<evidence type="ECO:0000259" key="3">
    <source>
        <dbReference type="PROSITE" id="PS50113"/>
    </source>
</evidence>
<reference evidence="6" key="1">
    <citation type="submission" date="2018-08" db="EMBL/GenBank/DDBJ databases">
        <authorList>
            <person name="Jin W."/>
            <person name="Wang H."/>
            <person name="Yang Y."/>
            <person name="Li M."/>
            <person name="Liu J."/>
        </authorList>
    </citation>
    <scope>NUCLEOTIDE SEQUENCE</scope>
    <source>
        <strain evidence="6">AESS21</strain>
    </source>
</reference>
<organism evidence="6 7">
    <name type="scientific">Roseibium polysiphoniae</name>
    <dbReference type="NCBI Taxonomy" id="2571221"/>
    <lineage>
        <taxon>Bacteria</taxon>
        <taxon>Pseudomonadati</taxon>
        <taxon>Pseudomonadota</taxon>
        <taxon>Alphaproteobacteria</taxon>
        <taxon>Hyphomicrobiales</taxon>
        <taxon>Stappiaceae</taxon>
        <taxon>Roseibium</taxon>
    </lineage>
</organism>
<dbReference type="SUPFAM" id="SSF55785">
    <property type="entry name" value="PYP-like sensor domain (PAS domain)"/>
    <property type="match status" value="2"/>
</dbReference>
<feature type="domain" description="EAL" evidence="4">
    <location>
        <begin position="821"/>
        <end position="1076"/>
    </location>
</feature>
<evidence type="ECO:0000259" key="2">
    <source>
        <dbReference type="PROSITE" id="PS50112"/>
    </source>
</evidence>
<proteinExistence type="predicted"/>
<feature type="domain" description="PAS" evidence="2">
    <location>
        <begin position="518"/>
        <end position="589"/>
    </location>
</feature>
<dbReference type="Gene3D" id="3.30.450.20">
    <property type="entry name" value="PAS domain"/>
    <property type="match status" value="2"/>
</dbReference>
<dbReference type="PROSITE" id="PS50112">
    <property type="entry name" value="PAS"/>
    <property type="match status" value="1"/>
</dbReference>
<dbReference type="Proteomes" id="UP000705379">
    <property type="component" value="Unassembled WGS sequence"/>
</dbReference>